<dbReference type="GO" id="GO:0060962">
    <property type="term" value="P:regulation of ribosomal protein gene transcription by RNA polymerase II"/>
    <property type="evidence" value="ECO:0007669"/>
    <property type="project" value="InterPro"/>
</dbReference>
<feature type="region of interest" description="Disordered" evidence="1">
    <location>
        <begin position="580"/>
        <end position="631"/>
    </location>
</feature>
<comment type="caution">
    <text evidence="2">The sequence shown here is derived from an EMBL/GenBank/DDBJ whole genome shotgun (WGS) entry which is preliminary data.</text>
</comment>
<dbReference type="Pfam" id="PF10380">
    <property type="entry name" value="CRF1"/>
    <property type="match status" value="1"/>
</dbReference>
<protein>
    <recommendedName>
        <fullName evidence="4">Protein IFH1</fullName>
    </recommendedName>
</protein>
<feature type="compositionally biased region" description="Basic and acidic residues" evidence="1">
    <location>
        <begin position="87"/>
        <end position="97"/>
    </location>
</feature>
<sequence>MVSQKSPRKNVVLSTSPTKKQPSILATSKTTITTNTTQSNTKISSNKLPISRPRRFSLIYSSDESPLSDVEMNGSSSIPTNNNNSTEDNHIGDDNNRNDNSNKNSNKNTNHSSTAMKGKMISNNSTGKKSKLIENSSKKISQLTYNNTKSNSTDTEYSNYATDDDDVSSEEEEEEDDDEDEDDDDSETSSDDETIDFVKLTVQRKKRAMQALNAMKRGKTPAKKNPTTAFSNMPISNTTHSTPTESNDMNSNSMKQTEHLIHPSGKNKPGITYSQSNNLSTTSDNQDDNKEEEDIGEEISDKDDKINKDSNASSFIKNQVDEMHVPKFSESEESDYDIDQDAYFDVVMDNNDTAGEIQTGLDTSDDELPILHEEEQQIVADLQNDDSLSFDGSIHENPSDSADLDSPMLDNDSYHENDHDNNNSHNDFDDDDEDEIMSDFDIPFYEDPKFSSLYYYADNSEPKLNLNTDLPLISNDKKESKHQRREAKKRELRERLRSRKLLRERVKKTANVSGDEYIFGVFFRSDSDENEDSKNNGHSGTLKNRINMDKSLKQLSSSALIDTSDDEYDNILLDIAHLPTTDEDGEGEEDDSQENLGNNPGKHSKSAHNKDGSYFSTEYSDGSMDEEDDDYGYDSSVTNIFIDIDDLDPDSFYFHYDDISSSDSNIYNYHHNEDNISETVIYPDDESTDEDDNLPSPTTRNKLTFTKPKEIVSANVVGLKPPKLGTWETDNKPFSIIDGLSTKSLHSLIQAHQQLNDSNQKHEAQGTNNVVNKEENNSAGEEMTLNELLNMSELEDEEGDNKNSYQSSLITEWYNKPKIPLSAFRNKGIDYNDTTEYMIPNLSTKKIPIGYIGVEKTRRKLDKIKELQRRRNEKKRKLKKKRKIQKLKRERARMEKEKALLGDVSSADSKNIQTLVNNSNEQTSNKIEDIHLIDSNNMVFSDSNTDSRKDSIKSVGIDEIHQILSKSDDNLLDDHNIVLDYPDVIDDHEGVIINDADADILASLTAPVDFGDFNNKSLWKQRRQSMAEAVAENMRFTKNGLFSESAIADIENIINPNNNSTNGFELNEVLQ</sequence>
<evidence type="ECO:0008006" key="4">
    <source>
        <dbReference type="Google" id="ProtNLM"/>
    </source>
</evidence>
<feature type="compositionally biased region" description="Acidic residues" evidence="1">
    <location>
        <begin position="162"/>
        <end position="195"/>
    </location>
</feature>
<evidence type="ECO:0000313" key="2">
    <source>
        <dbReference type="EMBL" id="KAK5779709.1"/>
    </source>
</evidence>
<keyword evidence="3" id="KW-1185">Reference proteome</keyword>
<feature type="compositionally biased region" description="Acidic residues" evidence="1">
    <location>
        <begin position="581"/>
        <end position="593"/>
    </location>
</feature>
<proteinExistence type="predicted"/>
<dbReference type="PANTHER" id="PTHR28057:SF1">
    <property type="entry name" value="PROTEIN IFH1-RELATED"/>
    <property type="match status" value="1"/>
</dbReference>
<feature type="compositionally biased region" description="Basic and acidic residues" evidence="1">
    <location>
        <begin position="412"/>
        <end position="422"/>
    </location>
</feature>
<feature type="compositionally biased region" description="Low complexity" evidence="1">
    <location>
        <begin position="27"/>
        <end position="47"/>
    </location>
</feature>
<dbReference type="Proteomes" id="UP001306508">
    <property type="component" value="Unassembled WGS sequence"/>
</dbReference>
<gene>
    <name evidence="2" type="ORF">RI543_002829</name>
</gene>
<feature type="compositionally biased region" description="Basic residues" evidence="1">
    <location>
        <begin position="871"/>
        <end position="889"/>
    </location>
</feature>
<feature type="compositionally biased region" description="Polar residues" evidence="1">
    <location>
        <begin position="272"/>
        <end position="284"/>
    </location>
</feature>
<feature type="compositionally biased region" description="Polar residues" evidence="1">
    <location>
        <begin position="225"/>
        <end position="255"/>
    </location>
</feature>
<feature type="region of interest" description="Disordered" evidence="1">
    <location>
        <begin position="468"/>
        <end position="491"/>
    </location>
</feature>
<feature type="region of interest" description="Disordered" evidence="1">
    <location>
        <begin position="380"/>
        <end position="435"/>
    </location>
</feature>
<feature type="region of interest" description="Disordered" evidence="1">
    <location>
        <begin position="1"/>
        <end position="319"/>
    </location>
</feature>
<feature type="compositionally biased region" description="Acidic residues" evidence="1">
    <location>
        <begin position="285"/>
        <end position="301"/>
    </location>
</feature>
<dbReference type="PANTHER" id="PTHR28057">
    <property type="entry name" value="PROTEIN IFH1-RELATED"/>
    <property type="match status" value="1"/>
</dbReference>
<feature type="region of interest" description="Disordered" evidence="1">
    <location>
        <begin position="870"/>
        <end position="889"/>
    </location>
</feature>
<evidence type="ECO:0000256" key="1">
    <source>
        <dbReference type="SAM" id="MobiDB-lite"/>
    </source>
</evidence>
<reference evidence="3" key="1">
    <citation type="submission" date="2023-07" db="EMBL/GenBank/DDBJ databases">
        <title>A draft genome of Kazachstania heterogenica Y-27499.</title>
        <authorList>
            <person name="Donic C."/>
            <person name="Kralova J.S."/>
            <person name="Fidel L."/>
            <person name="Ben-Dor S."/>
            <person name="Jung S."/>
        </authorList>
    </citation>
    <scope>NUCLEOTIDE SEQUENCE [LARGE SCALE GENOMIC DNA]</scope>
    <source>
        <strain evidence="3">Y27499</strain>
    </source>
</reference>
<feature type="compositionally biased region" description="Low complexity" evidence="1">
    <location>
        <begin position="73"/>
        <end position="85"/>
    </location>
</feature>
<accession>A0AAN7WJZ9</accession>
<feature type="compositionally biased region" description="Polar residues" evidence="1">
    <location>
        <begin position="121"/>
        <end position="161"/>
    </location>
</feature>
<name>A0AAN7WJZ9_9SACH</name>
<organism evidence="2 3">
    <name type="scientific">Arxiozyma heterogenica</name>
    <dbReference type="NCBI Taxonomy" id="278026"/>
    <lineage>
        <taxon>Eukaryota</taxon>
        <taxon>Fungi</taxon>
        <taxon>Dikarya</taxon>
        <taxon>Ascomycota</taxon>
        <taxon>Saccharomycotina</taxon>
        <taxon>Saccharomycetes</taxon>
        <taxon>Saccharomycetales</taxon>
        <taxon>Saccharomycetaceae</taxon>
        <taxon>Arxiozyma</taxon>
    </lineage>
</organism>
<feature type="compositionally biased region" description="Low complexity" evidence="1">
    <location>
        <begin position="98"/>
        <end position="114"/>
    </location>
</feature>
<evidence type="ECO:0000313" key="3">
    <source>
        <dbReference type="Proteomes" id="UP001306508"/>
    </source>
</evidence>
<feature type="region of interest" description="Disordered" evidence="1">
    <location>
        <begin position="680"/>
        <end position="702"/>
    </location>
</feature>
<dbReference type="GO" id="GO:0003712">
    <property type="term" value="F:transcription coregulator activity"/>
    <property type="evidence" value="ECO:0007669"/>
    <property type="project" value="InterPro"/>
</dbReference>
<dbReference type="EMBL" id="JAWIZZ010000046">
    <property type="protein sequence ID" value="KAK5779709.1"/>
    <property type="molecule type" value="Genomic_DNA"/>
</dbReference>
<dbReference type="AlphaFoldDB" id="A0AAN7WJZ9"/>
<dbReference type="InterPro" id="IPR018837">
    <property type="entry name" value="TF_CRF1/IFH1"/>
</dbReference>
<feature type="compositionally biased region" description="Polar residues" evidence="1">
    <location>
        <begin position="12"/>
        <end position="26"/>
    </location>
</feature>
<feature type="compositionally biased region" description="Acidic residues" evidence="1">
    <location>
        <begin position="683"/>
        <end position="693"/>
    </location>
</feature>